<keyword evidence="9" id="KW-1185">Reference proteome</keyword>
<dbReference type="PRINTS" id="PR00463">
    <property type="entry name" value="EP450I"/>
</dbReference>
<dbReference type="EMBL" id="CDMC01000005">
    <property type="protein sequence ID" value="CEL05275.1"/>
    <property type="molecule type" value="Genomic_DNA"/>
</dbReference>
<comment type="similarity">
    <text evidence="2">Belongs to the cytochrome P450 family.</text>
</comment>
<keyword evidence="4" id="KW-0560">Oxidoreductase</keyword>
<feature type="binding site" description="axial binding residue" evidence="7">
    <location>
        <position position="257"/>
    </location>
    <ligand>
        <name>heme</name>
        <dbReference type="ChEBI" id="CHEBI:30413"/>
    </ligand>
    <ligandPart>
        <name>Fe</name>
        <dbReference type="ChEBI" id="CHEBI:18248"/>
    </ligandPart>
</feature>
<dbReference type="GO" id="GO:0044550">
    <property type="term" value="P:secondary metabolite biosynthetic process"/>
    <property type="evidence" value="ECO:0007669"/>
    <property type="project" value="UniProtKB-ARBA"/>
</dbReference>
<dbReference type="Pfam" id="PF00067">
    <property type="entry name" value="p450"/>
    <property type="match status" value="2"/>
</dbReference>
<proteinExistence type="inferred from homology"/>
<dbReference type="OrthoDB" id="6692864at2759"/>
<evidence type="ECO:0008006" key="10">
    <source>
        <dbReference type="Google" id="ProtNLM"/>
    </source>
</evidence>
<dbReference type="PANTHER" id="PTHR24305:SF187">
    <property type="entry name" value="P450, PUTATIVE (EUROFUNG)-RELATED"/>
    <property type="match status" value="1"/>
</dbReference>
<dbReference type="GO" id="GO:0020037">
    <property type="term" value="F:heme binding"/>
    <property type="evidence" value="ECO:0007669"/>
    <property type="project" value="InterPro"/>
</dbReference>
<comment type="cofactor">
    <cofactor evidence="1 7">
        <name>heme</name>
        <dbReference type="ChEBI" id="CHEBI:30413"/>
    </cofactor>
</comment>
<evidence type="ECO:0000256" key="6">
    <source>
        <dbReference type="ARBA" id="ARBA00023033"/>
    </source>
</evidence>
<keyword evidence="5 7" id="KW-0408">Iron</keyword>
<dbReference type="InterPro" id="IPR036396">
    <property type="entry name" value="Cyt_P450_sf"/>
</dbReference>
<dbReference type="PRINTS" id="PR00385">
    <property type="entry name" value="P450"/>
</dbReference>
<evidence type="ECO:0000256" key="4">
    <source>
        <dbReference type="ARBA" id="ARBA00023002"/>
    </source>
</evidence>
<accession>A0A0U5G0I0</accession>
<dbReference type="Proteomes" id="UP000054771">
    <property type="component" value="Unassembled WGS sequence"/>
</dbReference>
<protein>
    <recommendedName>
        <fullName evidence="10">Cytochrome P450</fullName>
    </recommendedName>
</protein>
<dbReference type="Gene3D" id="1.10.630.10">
    <property type="entry name" value="Cytochrome P450"/>
    <property type="match status" value="1"/>
</dbReference>
<keyword evidence="3 7" id="KW-0479">Metal-binding</keyword>
<dbReference type="InterPro" id="IPR050121">
    <property type="entry name" value="Cytochrome_P450_monoxygenase"/>
</dbReference>
<keyword evidence="7" id="KW-0349">Heme</keyword>
<gene>
    <name evidence="8" type="ORF">ASPCAL06393</name>
</gene>
<dbReference type="OMA" id="ELLWIWP"/>
<keyword evidence="6" id="KW-0503">Monooxygenase</keyword>
<evidence type="ECO:0000256" key="5">
    <source>
        <dbReference type="ARBA" id="ARBA00023004"/>
    </source>
</evidence>
<reference evidence="9" key="1">
    <citation type="journal article" date="2016" name="Genome Announc.">
        <title>Draft genome sequences of fungus Aspergillus calidoustus.</title>
        <authorList>
            <person name="Horn F."/>
            <person name="Linde J."/>
            <person name="Mattern D.J."/>
            <person name="Walther G."/>
            <person name="Guthke R."/>
            <person name="Scherlach K."/>
            <person name="Martin K."/>
            <person name="Brakhage A.A."/>
            <person name="Petzke L."/>
            <person name="Valiante V."/>
        </authorList>
    </citation>
    <scope>NUCLEOTIDE SEQUENCE [LARGE SCALE GENOMIC DNA]</scope>
    <source>
        <strain evidence="9">SF006504</strain>
    </source>
</reference>
<organism evidence="8 9">
    <name type="scientific">Aspergillus calidoustus</name>
    <dbReference type="NCBI Taxonomy" id="454130"/>
    <lineage>
        <taxon>Eukaryota</taxon>
        <taxon>Fungi</taxon>
        <taxon>Dikarya</taxon>
        <taxon>Ascomycota</taxon>
        <taxon>Pezizomycotina</taxon>
        <taxon>Eurotiomycetes</taxon>
        <taxon>Eurotiomycetidae</taxon>
        <taxon>Eurotiales</taxon>
        <taxon>Aspergillaceae</taxon>
        <taxon>Aspergillus</taxon>
        <taxon>Aspergillus subgen. Nidulantes</taxon>
    </lineage>
</organism>
<name>A0A0U5G0I0_ASPCI</name>
<evidence type="ECO:0000256" key="1">
    <source>
        <dbReference type="ARBA" id="ARBA00001971"/>
    </source>
</evidence>
<dbReference type="InterPro" id="IPR001128">
    <property type="entry name" value="Cyt_P450"/>
</dbReference>
<dbReference type="AlphaFoldDB" id="A0A0U5G0I0"/>
<evidence type="ECO:0000256" key="7">
    <source>
        <dbReference type="PIRSR" id="PIRSR602401-1"/>
    </source>
</evidence>
<evidence type="ECO:0000313" key="8">
    <source>
        <dbReference type="EMBL" id="CEL05275.1"/>
    </source>
</evidence>
<dbReference type="STRING" id="454130.A0A0U5G0I0"/>
<dbReference type="InterPro" id="IPR002401">
    <property type="entry name" value="Cyt_P450_E_grp-I"/>
</dbReference>
<dbReference type="PANTHER" id="PTHR24305">
    <property type="entry name" value="CYTOCHROME P450"/>
    <property type="match status" value="1"/>
</dbReference>
<dbReference type="GO" id="GO:0005506">
    <property type="term" value="F:iron ion binding"/>
    <property type="evidence" value="ECO:0007669"/>
    <property type="project" value="InterPro"/>
</dbReference>
<dbReference type="GO" id="GO:0016705">
    <property type="term" value="F:oxidoreductase activity, acting on paired donors, with incorporation or reduction of molecular oxygen"/>
    <property type="evidence" value="ECO:0007669"/>
    <property type="project" value="InterPro"/>
</dbReference>
<evidence type="ECO:0000256" key="2">
    <source>
        <dbReference type="ARBA" id="ARBA00010617"/>
    </source>
</evidence>
<dbReference type="SUPFAM" id="SSF48264">
    <property type="entry name" value="Cytochrome P450"/>
    <property type="match status" value="1"/>
</dbReference>
<sequence>MAAWHSTRSVGPGEGIRAHCASAAQGPLGHYPGSQSTHSRASNRESDGVVYTYIEERKKQGDLSHDLFSYLIQDSLSDSSHAGKGTDQDLVYNTELAVVAGSDTTATTLGCAQFFLAKNTAILKELRREIDAAVGVGKPLSHSALLSCQYLEGCVNESLRLCSPTPSGLPRETGSQGTIIAETYIPPRSTVSVHFYTVHRAKLSKRYIRFKTYTKELLWIWPQIPVIFRIPKRWSSRPDLIIRREAFVPFSIGPYSCVGKPFSIMELRLLLATIVKNFDLEFPPGDEPESLERIGATGPQDCFVARIPSFYLIFKARAKE</sequence>
<dbReference type="GO" id="GO:0004497">
    <property type="term" value="F:monooxygenase activity"/>
    <property type="evidence" value="ECO:0007669"/>
    <property type="project" value="UniProtKB-KW"/>
</dbReference>
<evidence type="ECO:0000256" key="3">
    <source>
        <dbReference type="ARBA" id="ARBA00022723"/>
    </source>
</evidence>
<evidence type="ECO:0000313" key="9">
    <source>
        <dbReference type="Proteomes" id="UP000054771"/>
    </source>
</evidence>